<evidence type="ECO:0000259" key="1">
    <source>
        <dbReference type="Pfam" id="PF13649"/>
    </source>
</evidence>
<comment type="caution">
    <text evidence="2">The sequence shown here is derived from an EMBL/GenBank/DDBJ whole genome shotgun (WGS) entry which is preliminary data.</text>
</comment>
<feature type="domain" description="Methyltransferase" evidence="1">
    <location>
        <begin position="52"/>
        <end position="148"/>
    </location>
</feature>
<dbReference type="Gene3D" id="3.40.50.150">
    <property type="entry name" value="Vaccinia Virus protein VP39"/>
    <property type="match status" value="1"/>
</dbReference>
<dbReference type="Proteomes" id="UP000759298">
    <property type="component" value="Unassembled WGS sequence"/>
</dbReference>
<evidence type="ECO:0000313" key="3">
    <source>
        <dbReference type="Proteomes" id="UP000759298"/>
    </source>
</evidence>
<dbReference type="EMBL" id="JAHWXP010000001">
    <property type="protein sequence ID" value="MBY8336177.1"/>
    <property type="molecule type" value="Genomic_DNA"/>
</dbReference>
<organism evidence="2 3">
    <name type="scientific">Alteriqipengyuania abyssalis</name>
    <dbReference type="NCBI Taxonomy" id="2860200"/>
    <lineage>
        <taxon>Bacteria</taxon>
        <taxon>Pseudomonadati</taxon>
        <taxon>Pseudomonadota</taxon>
        <taxon>Alphaproteobacteria</taxon>
        <taxon>Sphingomonadales</taxon>
        <taxon>Erythrobacteraceae</taxon>
        <taxon>Alteriqipengyuania</taxon>
    </lineage>
</organism>
<keyword evidence="2" id="KW-0808">Transferase</keyword>
<dbReference type="CDD" id="cd02440">
    <property type="entry name" value="AdoMet_MTases"/>
    <property type="match status" value="1"/>
</dbReference>
<dbReference type="InterPro" id="IPR050723">
    <property type="entry name" value="CFA/CMAS"/>
</dbReference>
<name>A0ABS7PBR9_9SPHN</name>
<keyword evidence="3" id="KW-1185">Reference proteome</keyword>
<protein>
    <submittedName>
        <fullName evidence="2">Class I SAM-dependent methyltransferase</fullName>
    </submittedName>
</protein>
<dbReference type="PANTHER" id="PTHR43667">
    <property type="entry name" value="CYCLOPROPANE-FATTY-ACYL-PHOSPHOLIPID SYNTHASE"/>
    <property type="match status" value="1"/>
</dbReference>
<evidence type="ECO:0000313" key="2">
    <source>
        <dbReference type="EMBL" id="MBY8336177.1"/>
    </source>
</evidence>
<dbReference type="PANTHER" id="PTHR43667:SF2">
    <property type="entry name" value="FATTY ACID C-METHYL TRANSFERASE"/>
    <property type="match status" value="1"/>
</dbReference>
<dbReference type="SUPFAM" id="SSF53335">
    <property type="entry name" value="S-adenosyl-L-methionine-dependent methyltransferases"/>
    <property type="match status" value="1"/>
</dbReference>
<dbReference type="InterPro" id="IPR029063">
    <property type="entry name" value="SAM-dependent_MTases_sf"/>
</dbReference>
<accession>A0ABS7PBR9</accession>
<dbReference type="RefSeq" id="WP_222823873.1">
    <property type="nucleotide sequence ID" value="NZ_JAHWXP010000001.1"/>
</dbReference>
<dbReference type="InterPro" id="IPR041698">
    <property type="entry name" value="Methyltransf_25"/>
</dbReference>
<reference evidence="2 3" key="1">
    <citation type="submission" date="2021-07" db="EMBL/GenBank/DDBJ databases">
        <title>Alteriqipengyuania abyssalis NZ-12B nov, sp.nov isolated from deep sea sponge in pacific ocean.</title>
        <authorList>
            <person name="Tareen S."/>
            <person name="Wink J."/>
        </authorList>
    </citation>
    <scope>NUCLEOTIDE SEQUENCE [LARGE SCALE GENOMIC DNA]</scope>
    <source>
        <strain evidence="2 3">NZ-12B</strain>
    </source>
</reference>
<proteinExistence type="predicted"/>
<keyword evidence="2" id="KW-0489">Methyltransferase</keyword>
<dbReference type="Pfam" id="PF13649">
    <property type="entry name" value="Methyltransf_25"/>
    <property type="match status" value="1"/>
</dbReference>
<sequence>MSRDASHSTSGFFDQKVADSYDERNNRLAPISEGLHFLMRLTLASLPESARVLCVGVGTGADIFALASARADLTFVGVDPSAEMLEIARHRLNEAGIGERCELVHGYVDDVAERDFAAVVSLFVAHFVQRADRPAFYRAIYDRLAPGGRFLSAEISSDLDAPQFPGMVEDWKQVQALMGANEESLASLGETLRNVLGVMGPAETEALWREAGFAVPVPFFQAFMIRGWHADKPSA</sequence>
<dbReference type="GO" id="GO:0008168">
    <property type="term" value="F:methyltransferase activity"/>
    <property type="evidence" value="ECO:0007669"/>
    <property type="project" value="UniProtKB-KW"/>
</dbReference>
<dbReference type="GO" id="GO:0032259">
    <property type="term" value="P:methylation"/>
    <property type="evidence" value="ECO:0007669"/>
    <property type="project" value="UniProtKB-KW"/>
</dbReference>
<gene>
    <name evidence="2" type="ORF">KYN89_03875</name>
</gene>